<feature type="compositionally biased region" description="Basic residues" evidence="1">
    <location>
        <begin position="64"/>
        <end position="83"/>
    </location>
</feature>
<feature type="compositionally biased region" description="Low complexity" evidence="1">
    <location>
        <begin position="109"/>
        <end position="125"/>
    </location>
</feature>
<evidence type="ECO:0000313" key="3">
    <source>
        <dbReference type="Proteomes" id="UP000320762"/>
    </source>
</evidence>
<dbReference type="AlphaFoldDB" id="A0A550BT17"/>
<feature type="compositionally biased region" description="Basic and acidic residues" evidence="1">
    <location>
        <begin position="44"/>
        <end position="57"/>
    </location>
</feature>
<proteinExistence type="predicted"/>
<dbReference type="EMBL" id="VDMD01000104">
    <property type="protein sequence ID" value="TRM55690.1"/>
    <property type="molecule type" value="Genomic_DNA"/>
</dbReference>
<dbReference type="Proteomes" id="UP000320762">
    <property type="component" value="Unassembled WGS sequence"/>
</dbReference>
<feature type="compositionally biased region" description="Low complexity" evidence="1">
    <location>
        <begin position="158"/>
        <end position="188"/>
    </location>
</feature>
<reference evidence="2 3" key="1">
    <citation type="journal article" date="2019" name="New Phytol.">
        <title>Comparative genomics reveals unique wood-decay strategies and fruiting body development in the Schizophyllaceae.</title>
        <authorList>
            <person name="Almasi E."/>
            <person name="Sahu N."/>
            <person name="Krizsan K."/>
            <person name="Balint B."/>
            <person name="Kovacs G.M."/>
            <person name="Kiss B."/>
            <person name="Cseklye J."/>
            <person name="Drula E."/>
            <person name="Henrissat B."/>
            <person name="Nagy I."/>
            <person name="Chovatia M."/>
            <person name="Adam C."/>
            <person name="LaButti K."/>
            <person name="Lipzen A."/>
            <person name="Riley R."/>
            <person name="Grigoriev I.V."/>
            <person name="Nagy L.G."/>
        </authorList>
    </citation>
    <scope>NUCLEOTIDE SEQUENCE [LARGE SCALE GENOMIC DNA]</scope>
    <source>
        <strain evidence="2 3">NL-1724</strain>
    </source>
</reference>
<gene>
    <name evidence="2" type="ORF">BD626DRAFT_636662</name>
</gene>
<comment type="caution">
    <text evidence="2">The sequence shown here is derived from an EMBL/GenBank/DDBJ whole genome shotgun (WGS) entry which is preliminary data.</text>
</comment>
<evidence type="ECO:0000256" key="1">
    <source>
        <dbReference type="SAM" id="MobiDB-lite"/>
    </source>
</evidence>
<feature type="region of interest" description="Disordered" evidence="1">
    <location>
        <begin position="30"/>
        <end position="223"/>
    </location>
</feature>
<name>A0A550BT17_9AGAR</name>
<sequence length="277" mass="30756">MPEPIVNKELSKKRLEREVAEFRAQWEQRHVESILGRRNPVRPTAEERAAPRERPLRLSDIQPRKHPIQPKQHHIQPKQHRRDKSLPPLPMPPRCESPFRTEVYIPYNGVSGSGQPRSSSSSTTLPLPPKCTSPLQSEECYTYRGAGGTAEHVRPRRSNSSSAGCRRAAGSPGSLAAGSPGSRSAGPPKSRRNYSGRAYPAANSHQFSHSAATLVSPPSARPSHDYWAEWADPTIHKNFSLPDLAIPPASGVSEKPSLVTRLKTRFRTISLRKTKKN</sequence>
<protein>
    <submittedName>
        <fullName evidence="2">Uncharacterized protein</fullName>
    </submittedName>
</protein>
<organism evidence="2 3">
    <name type="scientific">Schizophyllum amplum</name>
    <dbReference type="NCBI Taxonomy" id="97359"/>
    <lineage>
        <taxon>Eukaryota</taxon>
        <taxon>Fungi</taxon>
        <taxon>Dikarya</taxon>
        <taxon>Basidiomycota</taxon>
        <taxon>Agaricomycotina</taxon>
        <taxon>Agaricomycetes</taxon>
        <taxon>Agaricomycetidae</taxon>
        <taxon>Agaricales</taxon>
        <taxon>Schizophyllaceae</taxon>
        <taxon>Schizophyllum</taxon>
    </lineage>
</organism>
<accession>A0A550BT17</accession>
<evidence type="ECO:0000313" key="2">
    <source>
        <dbReference type="EMBL" id="TRM55690.1"/>
    </source>
</evidence>
<feature type="compositionally biased region" description="Polar residues" evidence="1">
    <location>
        <begin position="203"/>
        <end position="213"/>
    </location>
</feature>
<keyword evidence="3" id="KW-1185">Reference proteome</keyword>